<comment type="caution">
    <text evidence="12">The sequence shown here is derived from an EMBL/GenBank/DDBJ whole genome shotgun (WGS) entry which is preliminary data.</text>
</comment>
<protein>
    <recommendedName>
        <fullName evidence="10">Palmitoyltransferase</fullName>
        <ecNumber evidence="10">2.3.1.225</ecNumber>
    </recommendedName>
</protein>
<dbReference type="InterPro" id="IPR001594">
    <property type="entry name" value="Palmitoyltrfase_DHHC"/>
</dbReference>
<evidence type="ECO:0000256" key="2">
    <source>
        <dbReference type="ARBA" id="ARBA00022679"/>
    </source>
</evidence>
<dbReference type="EC" id="2.3.1.225" evidence="10"/>
<evidence type="ECO:0000313" key="12">
    <source>
        <dbReference type="EMBL" id="CAK0844625.1"/>
    </source>
</evidence>
<comment type="subcellular location">
    <subcellularLocation>
        <location evidence="1">Endomembrane system</location>
        <topology evidence="1">Multi-pass membrane protein</topology>
    </subcellularLocation>
</comment>
<comment type="caution">
    <text evidence="10">Lacks conserved residue(s) required for the propagation of feature annotation.</text>
</comment>
<dbReference type="Proteomes" id="UP001189429">
    <property type="component" value="Unassembled WGS sequence"/>
</dbReference>
<gene>
    <name evidence="12" type="ORF">PCOR1329_LOCUS38686</name>
</gene>
<organism evidence="12 13">
    <name type="scientific">Prorocentrum cordatum</name>
    <dbReference type="NCBI Taxonomy" id="2364126"/>
    <lineage>
        <taxon>Eukaryota</taxon>
        <taxon>Sar</taxon>
        <taxon>Alveolata</taxon>
        <taxon>Dinophyceae</taxon>
        <taxon>Prorocentrales</taxon>
        <taxon>Prorocentraceae</taxon>
        <taxon>Prorocentrum</taxon>
    </lineage>
</organism>
<dbReference type="PANTHER" id="PTHR22883:SF43">
    <property type="entry name" value="PALMITOYLTRANSFERASE APP"/>
    <property type="match status" value="1"/>
</dbReference>
<keyword evidence="8 10" id="KW-0012">Acyltransferase</keyword>
<evidence type="ECO:0000256" key="10">
    <source>
        <dbReference type="RuleBase" id="RU079119"/>
    </source>
</evidence>
<dbReference type="PROSITE" id="PS50216">
    <property type="entry name" value="DHHC"/>
    <property type="match status" value="1"/>
</dbReference>
<accession>A0ABN9TFM0</accession>
<comment type="domain">
    <text evidence="10">The DHHC domain is required for palmitoyltransferase activity.</text>
</comment>
<feature type="transmembrane region" description="Helical" evidence="10">
    <location>
        <begin position="137"/>
        <end position="156"/>
    </location>
</feature>
<evidence type="ECO:0000256" key="7">
    <source>
        <dbReference type="ARBA" id="ARBA00023288"/>
    </source>
</evidence>
<evidence type="ECO:0000256" key="8">
    <source>
        <dbReference type="ARBA" id="ARBA00023315"/>
    </source>
</evidence>
<sequence length="281" mass="31457">MFWLKPLAAPQAGFAGRPPLLLRRCPGACAELRRAMSRYLDYSEPLLKLDGAADKAPASTFTRWNPLLPNCGPEDEFKAYLTGSDYRGGSTVCVGGRFAAGQLWPNTVNTTLFTLLPGIFYWSQVLPQFKDCHVVKGMQIVLSVAIVVSFFFAAFMNPGIVPRRNKIPDFEDGNALNHATGHPHQRFLLLPDPNPGNPNGGVTVRQKFCTTCMIFRPPRAKHCSFCDNCVLRFDHHCTWLGNCVGLYNYRAFVTLILDCHDILDRVRICSVHDLAREKPEE</sequence>
<dbReference type="PANTHER" id="PTHR22883">
    <property type="entry name" value="ZINC FINGER DHHC DOMAIN CONTAINING PROTEIN"/>
    <property type="match status" value="1"/>
</dbReference>
<evidence type="ECO:0000256" key="3">
    <source>
        <dbReference type="ARBA" id="ARBA00022692"/>
    </source>
</evidence>
<dbReference type="Pfam" id="PF01529">
    <property type="entry name" value="DHHC"/>
    <property type="match status" value="1"/>
</dbReference>
<evidence type="ECO:0000313" key="13">
    <source>
        <dbReference type="Proteomes" id="UP001189429"/>
    </source>
</evidence>
<keyword evidence="5 10" id="KW-0472">Membrane</keyword>
<name>A0ABN9TFM0_9DINO</name>
<keyword evidence="7" id="KW-0449">Lipoprotein</keyword>
<keyword evidence="4 10" id="KW-1133">Transmembrane helix</keyword>
<evidence type="ECO:0000256" key="5">
    <source>
        <dbReference type="ARBA" id="ARBA00023136"/>
    </source>
</evidence>
<keyword evidence="13" id="KW-1185">Reference proteome</keyword>
<dbReference type="InterPro" id="IPR039859">
    <property type="entry name" value="PFA4/ZDH16/20/ERF2-like"/>
</dbReference>
<comment type="catalytic activity">
    <reaction evidence="9 10">
        <text>L-cysteinyl-[protein] + hexadecanoyl-CoA = S-hexadecanoyl-L-cysteinyl-[protein] + CoA</text>
        <dbReference type="Rhea" id="RHEA:36683"/>
        <dbReference type="Rhea" id="RHEA-COMP:10131"/>
        <dbReference type="Rhea" id="RHEA-COMP:11032"/>
        <dbReference type="ChEBI" id="CHEBI:29950"/>
        <dbReference type="ChEBI" id="CHEBI:57287"/>
        <dbReference type="ChEBI" id="CHEBI:57379"/>
        <dbReference type="ChEBI" id="CHEBI:74151"/>
        <dbReference type="EC" id="2.3.1.225"/>
    </reaction>
</comment>
<feature type="domain" description="Palmitoyltransferase DHHC" evidence="11">
    <location>
        <begin position="205"/>
        <end position="257"/>
    </location>
</feature>
<comment type="similarity">
    <text evidence="10">Belongs to the DHHC palmitoyltransferase family.</text>
</comment>
<reference evidence="12" key="1">
    <citation type="submission" date="2023-10" db="EMBL/GenBank/DDBJ databases">
        <authorList>
            <person name="Chen Y."/>
            <person name="Shah S."/>
            <person name="Dougan E. K."/>
            <person name="Thang M."/>
            <person name="Chan C."/>
        </authorList>
    </citation>
    <scope>NUCLEOTIDE SEQUENCE [LARGE SCALE GENOMIC DNA]</scope>
</reference>
<evidence type="ECO:0000256" key="4">
    <source>
        <dbReference type="ARBA" id="ARBA00022989"/>
    </source>
</evidence>
<keyword evidence="2 10" id="KW-0808">Transferase</keyword>
<proteinExistence type="inferred from homology"/>
<evidence type="ECO:0000259" key="11">
    <source>
        <dbReference type="Pfam" id="PF01529"/>
    </source>
</evidence>
<dbReference type="EMBL" id="CAUYUJ010014681">
    <property type="protein sequence ID" value="CAK0844625.1"/>
    <property type="molecule type" value="Genomic_DNA"/>
</dbReference>
<keyword evidence="6" id="KW-0564">Palmitate</keyword>
<keyword evidence="3 10" id="KW-0812">Transmembrane</keyword>
<evidence type="ECO:0000256" key="1">
    <source>
        <dbReference type="ARBA" id="ARBA00004127"/>
    </source>
</evidence>
<evidence type="ECO:0000256" key="9">
    <source>
        <dbReference type="ARBA" id="ARBA00048048"/>
    </source>
</evidence>
<evidence type="ECO:0000256" key="6">
    <source>
        <dbReference type="ARBA" id="ARBA00023139"/>
    </source>
</evidence>